<gene>
    <name evidence="2" type="ORF">PCOR1329_LOCUS33257</name>
</gene>
<reference evidence="2" key="1">
    <citation type="submission" date="2023-10" db="EMBL/GenBank/DDBJ databases">
        <authorList>
            <person name="Chen Y."/>
            <person name="Shah S."/>
            <person name="Dougan E. K."/>
            <person name="Thang M."/>
            <person name="Chan C."/>
        </authorList>
    </citation>
    <scope>NUCLEOTIDE SEQUENCE [LARGE SCALE GENOMIC DNA]</scope>
</reference>
<keyword evidence="3" id="KW-1185">Reference proteome</keyword>
<keyword evidence="1" id="KW-0732">Signal</keyword>
<name>A0ABN9SWG3_9DINO</name>
<feature type="chain" id="PRO_5045587941" description="Cellulase" evidence="1">
    <location>
        <begin position="25"/>
        <end position="763"/>
    </location>
</feature>
<evidence type="ECO:0000313" key="3">
    <source>
        <dbReference type="Proteomes" id="UP001189429"/>
    </source>
</evidence>
<proteinExistence type="predicted"/>
<evidence type="ECO:0000313" key="2">
    <source>
        <dbReference type="EMBL" id="CAK0836900.1"/>
    </source>
</evidence>
<dbReference type="EMBL" id="CAUYUJ010013903">
    <property type="protein sequence ID" value="CAK0836900.1"/>
    <property type="molecule type" value="Genomic_DNA"/>
</dbReference>
<accession>A0ABN9SWG3</accession>
<dbReference type="Proteomes" id="UP001189429">
    <property type="component" value="Unassembled WGS sequence"/>
</dbReference>
<feature type="signal peptide" evidence="1">
    <location>
        <begin position="1"/>
        <end position="24"/>
    </location>
</feature>
<comment type="caution">
    <text evidence="2">The sequence shown here is derived from an EMBL/GenBank/DDBJ whole genome shotgun (WGS) entry which is preliminary data.</text>
</comment>
<sequence>MAPAFVMLPVCLLAIGSMSPGAEAKERAVSGNRRFLAKAQSEGQQCGSSGSDGHFYGDCSSGLECVAPAAGSPAVGAPSTCQKVGQQAGQQCGSSGSDGHFYGDCSPGLACVPPADGDAMVGAPSICHKVCGSFGADGDHVNGTCSASQTCSGKAATPCREWAGECYMYCDGADRRLAQGEGQQCGSSGSDGHFYGDCSSGLECVAPAAGSPVGAPSTCQKVGQQAGQQCGSSGSDGHFYGDCSPGLACVPPADGDAMVGAPSICHKVCGSFGADGDHVNDTCSASQTCSGKAATPCREWAGECYMYCDGADRRLAQGEGQQCGSSGSDGHFYGDCSSGLECVAPAAGSPVGAPSTCQKVGQQEGQQCGSSGSDGHFYGDCSPGLACVPPADGDAMVGAPSICHKVCGSFGADGDHVNGTCSASQTCSGKAATPCREWAGECYMYCDGVGQQEGQQCGSSGSDGHFYGDCSPGLACVPPADGDAMVGAPSICHKVCGSFGADGDHVNGTCSASQTCSGKAATPCREWAGECYMYCDGVGQQAGQQCGSSGSDGHFYGDCSPGLACVPPADGDAMVGAPSICHKVCGSFGTDGDHVNGTCSASQTCSGKAATPCREWAGECYMYCDGADRRLAQGEGQQCGSSGSDGHFYGDCSSGLECVAPAAGSPVGAPSTCQKVGQQEGQQCGNSGSDGHFYGDCSPGLACVPPADGDAMVGAPSICHKVCGSFGADGDHVNGTCSASQTCSGKAATPCREWAGECYLYCS</sequence>
<protein>
    <recommendedName>
        <fullName evidence="4">Cellulase</fullName>
    </recommendedName>
</protein>
<organism evidence="2 3">
    <name type="scientific">Prorocentrum cordatum</name>
    <dbReference type="NCBI Taxonomy" id="2364126"/>
    <lineage>
        <taxon>Eukaryota</taxon>
        <taxon>Sar</taxon>
        <taxon>Alveolata</taxon>
        <taxon>Dinophyceae</taxon>
        <taxon>Prorocentrales</taxon>
        <taxon>Prorocentraceae</taxon>
        <taxon>Prorocentrum</taxon>
    </lineage>
</organism>
<evidence type="ECO:0008006" key="4">
    <source>
        <dbReference type="Google" id="ProtNLM"/>
    </source>
</evidence>
<evidence type="ECO:0000256" key="1">
    <source>
        <dbReference type="SAM" id="SignalP"/>
    </source>
</evidence>